<reference evidence="2 5" key="2">
    <citation type="journal article" date="2019" name="Nat. Commun.">
        <title>A new type of DNA phosphorothioation-based antiviral system in archaea.</title>
        <authorList>
            <person name="Xiong L."/>
            <person name="Liu S."/>
            <person name="Chen S."/>
            <person name="Xiao Y."/>
            <person name="Zhu B."/>
            <person name="Gao Y."/>
            <person name="Zhang Y."/>
            <person name="Chen B."/>
            <person name="Luo J."/>
            <person name="Deng Z."/>
            <person name="Chen X."/>
            <person name="Wang L."/>
            <person name="Chen S."/>
        </authorList>
    </citation>
    <scope>NUCLEOTIDE SEQUENCE [LARGE SCALE GENOMIC DNA]</scope>
    <source>
        <strain evidence="2 5">CGMCC 1.10331</strain>
    </source>
</reference>
<dbReference type="EMBL" id="FNVN01000001">
    <property type="protein sequence ID" value="SEG04619.1"/>
    <property type="molecule type" value="Genomic_DNA"/>
</dbReference>
<protein>
    <submittedName>
        <fullName evidence="3">Uncharacterized protein</fullName>
    </submittedName>
</protein>
<dbReference type="Proteomes" id="UP000236740">
    <property type="component" value="Unassembled WGS sequence"/>
</dbReference>
<accession>A0A1H5WY90</accession>
<dbReference type="KEGG" id="hlm:DV707_00610"/>
<evidence type="ECO:0000313" key="4">
    <source>
        <dbReference type="Proteomes" id="UP000236740"/>
    </source>
</evidence>
<feature type="transmembrane region" description="Helical" evidence="1">
    <location>
        <begin position="122"/>
        <end position="143"/>
    </location>
</feature>
<keyword evidence="4" id="KW-1185">Reference proteome</keyword>
<evidence type="ECO:0000313" key="3">
    <source>
        <dbReference type="EMBL" id="SEG04619.1"/>
    </source>
</evidence>
<sequence length="158" mass="16758">MGPATATTETHSLNDRVASGVSVAARAADEVGEFLRVAVLWFLLSPAFAPVNVVVSALPFPLERRFWHAAVLSAIGVGVVRYYDPSWELVRGLVVGVATTATFLSLYAFSGLGRVVAEGGTWRASVAVAAFWLVGLGVGVALAHPRTWRRVRAHFGVG</sequence>
<feature type="transmembrane region" description="Helical" evidence="1">
    <location>
        <begin position="90"/>
        <end position="110"/>
    </location>
</feature>
<dbReference type="Proteomes" id="UP000296733">
    <property type="component" value="Chromosome"/>
</dbReference>
<proteinExistence type="predicted"/>
<name>A0A1H5WY90_9EURY</name>
<dbReference type="EMBL" id="CP031311">
    <property type="protein sequence ID" value="QCC46300.1"/>
    <property type="molecule type" value="Genomic_DNA"/>
</dbReference>
<reference evidence="3 4" key="1">
    <citation type="submission" date="2016-10" db="EMBL/GenBank/DDBJ databases">
        <authorList>
            <person name="de Groot N.N."/>
        </authorList>
    </citation>
    <scope>NUCLEOTIDE SEQUENCE [LARGE SCALE GENOMIC DNA]</scope>
    <source>
        <strain evidence="3 4">CGMCC 1.10331</strain>
    </source>
</reference>
<evidence type="ECO:0000256" key="1">
    <source>
        <dbReference type="SAM" id="Phobius"/>
    </source>
</evidence>
<keyword evidence="1" id="KW-0472">Membrane</keyword>
<dbReference type="AlphaFoldDB" id="A0A1H5WY90"/>
<organism evidence="3 4">
    <name type="scientific">Halobellus limi</name>
    <dbReference type="NCBI Taxonomy" id="699433"/>
    <lineage>
        <taxon>Archaea</taxon>
        <taxon>Methanobacteriati</taxon>
        <taxon>Methanobacteriota</taxon>
        <taxon>Stenosarchaea group</taxon>
        <taxon>Halobacteria</taxon>
        <taxon>Halobacteriales</taxon>
        <taxon>Haloferacaceae</taxon>
        <taxon>Halobellus</taxon>
    </lineage>
</organism>
<keyword evidence="1" id="KW-1133">Transmembrane helix</keyword>
<gene>
    <name evidence="2" type="ORF">DV707_00610</name>
    <name evidence="3" type="ORF">SAMN04488133_1441</name>
</gene>
<feature type="transmembrane region" description="Helical" evidence="1">
    <location>
        <begin position="39"/>
        <end position="60"/>
    </location>
</feature>
<evidence type="ECO:0000313" key="2">
    <source>
        <dbReference type="EMBL" id="QCC46300.1"/>
    </source>
</evidence>
<evidence type="ECO:0000313" key="5">
    <source>
        <dbReference type="Proteomes" id="UP000296733"/>
    </source>
</evidence>
<keyword evidence="1" id="KW-0812">Transmembrane</keyword>
<feature type="transmembrane region" description="Helical" evidence="1">
    <location>
        <begin position="66"/>
        <end position="83"/>
    </location>
</feature>